<evidence type="ECO:0000313" key="1">
    <source>
        <dbReference type="EMBL" id="KAJ6253329.1"/>
    </source>
</evidence>
<dbReference type="Gene3D" id="1.10.150.240">
    <property type="entry name" value="Putative phosphatase, domain 2"/>
    <property type="match status" value="1"/>
</dbReference>
<dbReference type="Proteomes" id="UP001150062">
    <property type="component" value="Unassembled WGS sequence"/>
</dbReference>
<dbReference type="EMBL" id="JAOAOG010000032">
    <property type="protein sequence ID" value="KAJ6253329.1"/>
    <property type="molecule type" value="Genomic_DNA"/>
</dbReference>
<organism evidence="1 2">
    <name type="scientific">Anaeramoeba flamelloides</name>
    <dbReference type="NCBI Taxonomy" id="1746091"/>
    <lineage>
        <taxon>Eukaryota</taxon>
        <taxon>Metamonada</taxon>
        <taxon>Anaeramoebidae</taxon>
        <taxon>Anaeramoeba</taxon>
    </lineage>
</organism>
<dbReference type="Pfam" id="PF00702">
    <property type="entry name" value="Hydrolase"/>
    <property type="match status" value="1"/>
</dbReference>
<evidence type="ECO:0000313" key="2">
    <source>
        <dbReference type="Proteomes" id="UP001150062"/>
    </source>
</evidence>
<dbReference type="NCBIfam" id="TIGR01509">
    <property type="entry name" value="HAD-SF-IA-v3"/>
    <property type="match status" value="1"/>
</dbReference>
<dbReference type="PANTHER" id="PTHR18901:SF38">
    <property type="entry name" value="PSEUDOURIDINE-5'-PHOSPHATASE"/>
    <property type="match status" value="1"/>
</dbReference>
<comment type="caution">
    <text evidence="1">The sequence shown here is derived from an EMBL/GenBank/DDBJ whole genome shotgun (WGS) entry which is preliminary data.</text>
</comment>
<accession>A0ABQ8Z925</accession>
<dbReference type="Gene3D" id="3.40.50.1000">
    <property type="entry name" value="HAD superfamily/HAD-like"/>
    <property type="match status" value="1"/>
</dbReference>
<reference evidence="1" key="1">
    <citation type="submission" date="2022-08" db="EMBL/GenBank/DDBJ databases">
        <title>Novel sulfate-reducing endosymbionts in the free-living metamonad Anaeramoeba.</title>
        <authorList>
            <person name="Jerlstrom-Hultqvist J."/>
            <person name="Cepicka I."/>
            <person name="Gallot-Lavallee L."/>
            <person name="Salas-Leiva D."/>
            <person name="Curtis B.A."/>
            <person name="Zahonova K."/>
            <person name="Pipaliya S."/>
            <person name="Dacks J."/>
            <person name="Roger A.J."/>
        </authorList>
    </citation>
    <scope>NUCLEOTIDE SEQUENCE</scope>
    <source>
        <strain evidence="1">Schooner1</strain>
    </source>
</reference>
<protein>
    <submittedName>
        <fullName evidence="1">2-deoxyglucose-6-phosphate phosphatase 2</fullName>
    </submittedName>
</protein>
<sequence>MGRTMLEASQVVIDEYGLPISNYEFVDYMNERLPEKLLTCEEMPGALRILEWVNENGIKSALATGDGVRNTTLKLKNKSWKNYYNEKTIITGDLVSKGKPDPEIFLIAAKAIGVKPENCIVFEDSIQGVKAAISAGMHIVWIPEHGMHFEDPPEPTQLLNSLLEFKPTQWCLPDFQEN</sequence>
<proteinExistence type="predicted"/>
<dbReference type="InterPro" id="IPR023198">
    <property type="entry name" value="PGP-like_dom2"/>
</dbReference>
<gene>
    <name evidence="1" type="ORF">M0813_01375</name>
</gene>
<name>A0ABQ8Z925_9EUKA</name>
<dbReference type="InterPro" id="IPR023214">
    <property type="entry name" value="HAD_sf"/>
</dbReference>
<dbReference type="InterPro" id="IPR006439">
    <property type="entry name" value="HAD-SF_hydro_IA"/>
</dbReference>
<dbReference type="PANTHER" id="PTHR18901">
    <property type="entry name" value="2-DEOXYGLUCOSE-6-PHOSPHATE PHOSPHATASE 2"/>
    <property type="match status" value="1"/>
</dbReference>
<dbReference type="InterPro" id="IPR036412">
    <property type="entry name" value="HAD-like_sf"/>
</dbReference>
<dbReference type="SUPFAM" id="SSF56784">
    <property type="entry name" value="HAD-like"/>
    <property type="match status" value="1"/>
</dbReference>
<keyword evidence="2" id="KW-1185">Reference proteome</keyword>